<name>A0AB39HF23_9VIBR</name>
<dbReference type="RefSeq" id="WP_306101134.1">
    <property type="nucleotide sequence ID" value="NZ_CP162601.1"/>
</dbReference>
<dbReference type="SUPFAM" id="SSF53474">
    <property type="entry name" value="alpha/beta-Hydrolases"/>
    <property type="match status" value="1"/>
</dbReference>
<evidence type="ECO:0000313" key="1">
    <source>
        <dbReference type="EMBL" id="XDK25693.1"/>
    </source>
</evidence>
<dbReference type="AlphaFoldDB" id="A0AB39HF23"/>
<reference evidence="1" key="1">
    <citation type="submission" date="2024-07" db="EMBL/GenBank/DDBJ databases">
        <title>Genome Analysis of a Potential Novel Vibrio Species Secreting pH- and Thermo-stable Alginate Lyase and its Application in Producing Alginate Oligosaccharides.</title>
        <authorList>
            <person name="Huang H."/>
            <person name="Bao K."/>
        </authorList>
    </citation>
    <scope>NUCLEOTIDE SEQUENCE</scope>
    <source>
        <strain evidence="1">HB236076</strain>
    </source>
</reference>
<accession>A0AB39HF23</accession>
<dbReference type="NCBIfam" id="NF008291">
    <property type="entry name" value="PRK11071.1"/>
    <property type="match status" value="1"/>
</dbReference>
<gene>
    <name evidence="1" type="primary">yqiA</name>
    <name evidence="1" type="ORF">AB0763_03335</name>
</gene>
<dbReference type="Pfam" id="PF05728">
    <property type="entry name" value="UPF0227"/>
    <property type="match status" value="1"/>
</dbReference>
<dbReference type="InterPro" id="IPR029058">
    <property type="entry name" value="AB_hydrolase_fold"/>
</dbReference>
<dbReference type="EMBL" id="CP162601">
    <property type="protein sequence ID" value="XDK25693.1"/>
    <property type="molecule type" value="Genomic_DNA"/>
</dbReference>
<dbReference type="KEGG" id="vih:AB0763_03335"/>
<dbReference type="PANTHER" id="PTHR35602">
    <property type="entry name" value="ESTERASE YQIA-RELATED"/>
    <property type="match status" value="1"/>
</dbReference>
<dbReference type="PANTHER" id="PTHR35602:SF3">
    <property type="entry name" value="ESTERASE YQIA"/>
    <property type="match status" value="1"/>
</dbReference>
<sequence>MSKPSVLIYWHGFNSSPASHKAQLVEQYCRQHRPDIQVIVPQLASLPKMASFQVDMLVRQFCDDAKLGMIGSSLGGYWATWAQSRHKVPMVVVNPAVRPYELLADYLGPQTNPYTGEQYLLESSHVDELRAFDVAKVAKPKQTWLLQQTGDEILDYRQAVEKYAKCKQTIEEGGDHSFVNFERHIGEIIQFLAL</sequence>
<dbReference type="InterPro" id="IPR008886">
    <property type="entry name" value="UPF0227/Esterase_YqiA"/>
</dbReference>
<proteinExistence type="predicted"/>
<protein>
    <submittedName>
        <fullName evidence="1">Esterase YqiA</fullName>
    </submittedName>
</protein>
<dbReference type="Gene3D" id="3.40.50.1820">
    <property type="entry name" value="alpha/beta hydrolase"/>
    <property type="match status" value="1"/>
</dbReference>
<organism evidence="1">
    <name type="scientific">Vibrio sp. HB236076</name>
    <dbReference type="NCBI Taxonomy" id="3232307"/>
    <lineage>
        <taxon>Bacteria</taxon>
        <taxon>Pseudomonadati</taxon>
        <taxon>Pseudomonadota</taxon>
        <taxon>Gammaproteobacteria</taxon>
        <taxon>Vibrionales</taxon>
        <taxon>Vibrionaceae</taxon>
        <taxon>Vibrio</taxon>
    </lineage>
</organism>